<evidence type="ECO:0000256" key="2">
    <source>
        <dbReference type="RuleBase" id="RU362119"/>
    </source>
</evidence>
<dbReference type="PATRIC" id="fig|46224.3.peg.3024"/>
<dbReference type="Pfam" id="PF00149">
    <property type="entry name" value="Metallophos"/>
    <property type="match status" value="1"/>
</dbReference>
<dbReference type="CDD" id="cd00845">
    <property type="entry name" value="MPP_UshA_N_like"/>
    <property type="match status" value="1"/>
</dbReference>
<dbReference type="PIRSF" id="PIRSF036361">
    <property type="entry name" value="YunD"/>
    <property type="match status" value="1"/>
</dbReference>
<dbReference type="InterPro" id="IPR004843">
    <property type="entry name" value="Calcineurin-like_PHP"/>
</dbReference>
<accession>A0A150L2W3</accession>
<dbReference type="STRING" id="46224.B4102_3054"/>
<dbReference type="GO" id="GO:0008768">
    <property type="term" value="F:UDP-sugar diphosphatase activity"/>
    <property type="evidence" value="ECO:0007669"/>
    <property type="project" value="TreeGrafter"/>
</dbReference>
<reference evidence="5 7" key="1">
    <citation type="submission" date="2016-01" db="EMBL/GenBank/DDBJ databases">
        <title>Genome Sequences of Twelve Sporeforming Bacillus Species Isolated from Foods.</title>
        <authorList>
            <person name="Berendsen E.M."/>
            <person name="Wells-Bennik M.H."/>
            <person name="Krawcyk A.O."/>
            <person name="De Jong A."/>
            <person name="Holsappel S."/>
            <person name="Eijlander R.T."/>
            <person name="Kuipers O.P."/>
        </authorList>
    </citation>
    <scope>NUCLEOTIDE SEQUENCE [LARGE SCALE GENOMIC DNA]</scope>
    <source>
        <strain evidence="5 7">B4102</strain>
    </source>
</reference>
<proteinExistence type="inferred from homology"/>
<dbReference type="OrthoDB" id="9793179at2"/>
<dbReference type="GO" id="GO:0000166">
    <property type="term" value="F:nucleotide binding"/>
    <property type="evidence" value="ECO:0007669"/>
    <property type="project" value="UniProtKB-KW"/>
</dbReference>
<keyword evidence="7" id="KW-1185">Reference proteome</keyword>
<evidence type="ECO:0000259" key="3">
    <source>
        <dbReference type="Pfam" id="PF00149"/>
    </source>
</evidence>
<dbReference type="KEGG" id="hspo:JGZ69_12940"/>
<evidence type="ECO:0000313" key="5">
    <source>
        <dbReference type="EMBL" id="KYD06594.1"/>
    </source>
</evidence>
<evidence type="ECO:0000313" key="8">
    <source>
        <dbReference type="Proteomes" id="UP000595512"/>
    </source>
</evidence>
<keyword evidence="2" id="KW-0378">Hydrolase</keyword>
<dbReference type="GO" id="GO:0008253">
    <property type="term" value="F:5'-nucleotidase activity"/>
    <property type="evidence" value="ECO:0007669"/>
    <property type="project" value="TreeGrafter"/>
</dbReference>
<name>A0A150L2W3_9BACI</name>
<dbReference type="SUPFAM" id="SSF56300">
    <property type="entry name" value="Metallo-dependent phosphatases"/>
    <property type="match status" value="1"/>
</dbReference>
<dbReference type="GO" id="GO:0030288">
    <property type="term" value="C:outer membrane-bounded periplasmic space"/>
    <property type="evidence" value="ECO:0007669"/>
    <property type="project" value="TreeGrafter"/>
</dbReference>
<evidence type="ECO:0000256" key="1">
    <source>
        <dbReference type="ARBA" id="ARBA00022729"/>
    </source>
</evidence>
<protein>
    <submittedName>
        <fullName evidence="6">Bifunctional metallophosphatase/5'-nucleotidase</fullName>
    </submittedName>
</protein>
<feature type="domain" description="Calcineurin-like phosphoesterase" evidence="3">
    <location>
        <begin position="6"/>
        <end position="205"/>
    </location>
</feature>
<evidence type="ECO:0000313" key="7">
    <source>
        <dbReference type="Proteomes" id="UP000075666"/>
    </source>
</evidence>
<keyword evidence="2" id="KW-0547">Nucleotide-binding</keyword>
<organism evidence="5 7">
    <name type="scientific">Heyndrickxia sporothermodurans</name>
    <dbReference type="NCBI Taxonomy" id="46224"/>
    <lineage>
        <taxon>Bacteria</taxon>
        <taxon>Bacillati</taxon>
        <taxon>Bacillota</taxon>
        <taxon>Bacilli</taxon>
        <taxon>Bacillales</taxon>
        <taxon>Bacillaceae</taxon>
        <taxon>Heyndrickxia</taxon>
    </lineage>
</organism>
<dbReference type="PRINTS" id="PR01607">
    <property type="entry name" value="APYRASEFAMLY"/>
</dbReference>
<reference evidence="6 8" key="2">
    <citation type="submission" date="2020-12" db="EMBL/GenBank/DDBJ databases">
        <title>Taxonomic evaluation of the Bacillus sporothermodurans group of bacteria based on whole genome sequences.</title>
        <authorList>
            <person name="Fiedler G."/>
            <person name="Herbstmann A.-D."/>
            <person name="Doll E."/>
            <person name="Wenning M."/>
            <person name="Brinks E."/>
            <person name="Kabisch J."/>
            <person name="Breitenwieser F."/>
            <person name="Lappann M."/>
            <person name="Boehnlein C."/>
            <person name="Franz C."/>
        </authorList>
    </citation>
    <scope>NUCLEOTIDE SEQUENCE [LARGE SCALE GENOMIC DNA]</scope>
    <source>
        <strain evidence="6 8">DSM 10599</strain>
    </source>
</reference>
<dbReference type="Proteomes" id="UP000595512">
    <property type="component" value="Chromosome"/>
</dbReference>
<dbReference type="Gene3D" id="3.60.21.10">
    <property type="match status" value="1"/>
</dbReference>
<dbReference type="InterPro" id="IPR011240">
    <property type="entry name" value="Pesterase_YunD"/>
</dbReference>
<dbReference type="InterPro" id="IPR036907">
    <property type="entry name" value="5'-Nucleotdase_C_sf"/>
</dbReference>
<dbReference type="InterPro" id="IPR008334">
    <property type="entry name" value="5'-Nucleotdase_C"/>
</dbReference>
<dbReference type="GO" id="GO:0009166">
    <property type="term" value="P:nucleotide catabolic process"/>
    <property type="evidence" value="ECO:0007669"/>
    <property type="project" value="InterPro"/>
</dbReference>
<gene>
    <name evidence="5" type="ORF">B4102_3054</name>
    <name evidence="6" type="ORF">JGZ69_12940</name>
</gene>
<dbReference type="Gene3D" id="3.90.780.10">
    <property type="entry name" value="5'-Nucleotidase, C-terminal domain"/>
    <property type="match status" value="1"/>
</dbReference>
<dbReference type="EMBL" id="CP066701">
    <property type="protein sequence ID" value="QQX23790.1"/>
    <property type="molecule type" value="Genomic_DNA"/>
</dbReference>
<keyword evidence="1" id="KW-0732">Signal</keyword>
<dbReference type="SUPFAM" id="SSF55816">
    <property type="entry name" value="5'-nucleotidase (syn. UDP-sugar hydrolase), C-terminal domain"/>
    <property type="match status" value="1"/>
</dbReference>
<dbReference type="Pfam" id="PF02872">
    <property type="entry name" value="5_nucleotid_C"/>
    <property type="match status" value="1"/>
</dbReference>
<dbReference type="PANTHER" id="PTHR11575">
    <property type="entry name" value="5'-NUCLEOTIDASE-RELATED"/>
    <property type="match status" value="1"/>
</dbReference>
<dbReference type="Proteomes" id="UP000075666">
    <property type="component" value="Unassembled WGS sequence"/>
</dbReference>
<dbReference type="PANTHER" id="PTHR11575:SF23">
    <property type="entry name" value="5-NUCLEOTIDASE FAMILY PROTEIN"/>
    <property type="match status" value="1"/>
</dbReference>
<evidence type="ECO:0000313" key="6">
    <source>
        <dbReference type="EMBL" id="QQX23790.1"/>
    </source>
</evidence>
<dbReference type="AlphaFoldDB" id="A0A150L2W3"/>
<dbReference type="InterPro" id="IPR006179">
    <property type="entry name" value="5_nucleotidase/apyrase"/>
</dbReference>
<comment type="similarity">
    <text evidence="2">Belongs to the 5'-nucleotidase family.</text>
</comment>
<feature type="domain" description="5'-Nucleotidase C-terminal" evidence="4">
    <location>
        <begin position="294"/>
        <end position="420"/>
    </location>
</feature>
<evidence type="ECO:0000259" key="4">
    <source>
        <dbReference type="Pfam" id="PF02872"/>
    </source>
</evidence>
<sequence>MIETIHIYHTNDIHSHFENWPRIRDFLLHQKKINEENGEEVFLFDIGDHVDRWHPLTESTVGKQNIQLLNEVGYTAVTIGNNEGITLPYNDLDTLYTEAEFDVILANLYNQQNERPSWTIPYQIYQTEKGIKVGITGVTANFKKLYSILGWDLKDPIEEIQRQVERLKKESDIIILLSHLGIHDDEKIAKLYPEIDIILGGHTHHILENGRLITNALGTTLLGAAGKHGKFVGHVQLKIDVEKKEIKNKKAQLYKIENLPAPINETIEIEKFYEDGRKLLFQEVVTIPEPLSVEWFQDSILPHILCEAIQEWCSADCAMINAGLLLDHLEKGIVTKYEIHKILPHPINPCMIKLSGAELKSVLQQSFDPKWPPLELKGLGFRGTILGNFVYNNISIRKNDLLINGMKLEEDKMYTLGTVDMYTFGHFFPEFNSAEKQYFMPEFIRDVMEWKLKKLYSN</sequence>
<dbReference type="EMBL" id="LQYN01000052">
    <property type="protein sequence ID" value="KYD06594.1"/>
    <property type="molecule type" value="Genomic_DNA"/>
</dbReference>
<dbReference type="InterPro" id="IPR029052">
    <property type="entry name" value="Metallo-depent_PP-like"/>
</dbReference>
<dbReference type="RefSeq" id="WP_066231444.1">
    <property type="nucleotide sequence ID" value="NZ_CP066701.1"/>
</dbReference>